<dbReference type="Pfam" id="PF01522">
    <property type="entry name" value="Polysacc_deac_1"/>
    <property type="match status" value="1"/>
</dbReference>
<name>A0A399FWI8_UNCN2</name>
<dbReference type="EMBL" id="NDHY01000002">
    <property type="protein sequence ID" value="RII00788.1"/>
    <property type="molecule type" value="Genomic_DNA"/>
</dbReference>
<dbReference type="InterPro" id="IPR011330">
    <property type="entry name" value="Glyco_hydro/deAcase_b/a-brl"/>
</dbReference>
<proteinExistence type="predicted"/>
<evidence type="ECO:0000259" key="1">
    <source>
        <dbReference type="PROSITE" id="PS51677"/>
    </source>
</evidence>
<dbReference type="GO" id="GO:0016810">
    <property type="term" value="F:hydrolase activity, acting on carbon-nitrogen (but not peptide) bonds"/>
    <property type="evidence" value="ECO:0007669"/>
    <property type="project" value="InterPro"/>
</dbReference>
<evidence type="ECO:0000313" key="3">
    <source>
        <dbReference type="Proteomes" id="UP000266287"/>
    </source>
</evidence>
<feature type="domain" description="NodB homology" evidence="1">
    <location>
        <begin position="30"/>
        <end position="215"/>
    </location>
</feature>
<reference evidence="2 3" key="1">
    <citation type="submission" date="2018-08" db="EMBL/GenBank/DDBJ databases">
        <title>Draft genome of candidate division NPL-UPA2 bacterium Unc8 that adapted to ultra-basic serpentinizing groundwater.</title>
        <authorList>
            <person name="Ishii S."/>
            <person name="Suzuki S."/>
            <person name="Nealson K.H."/>
        </authorList>
    </citation>
    <scope>NUCLEOTIDE SEQUENCE [LARGE SCALE GENOMIC DNA]</scope>
    <source>
        <strain evidence="2">Unc8</strain>
    </source>
</reference>
<dbReference type="InterPro" id="IPR050248">
    <property type="entry name" value="Polysacc_deacetylase_ArnD"/>
</dbReference>
<protein>
    <submittedName>
        <fullName evidence="2">Polysaccharide deacetylase family protein</fullName>
    </submittedName>
</protein>
<dbReference type="PROSITE" id="PS51677">
    <property type="entry name" value="NODB"/>
    <property type="match status" value="1"/>
</dbReference>
<comment type="caution">
    <text evidence="2">The sequence shown here is derived from an EMBL/GenBank/DDBJ whole genome shotgun (WGS) entry which is preliminary data.</text>
</comment>
<gene>
    <name evidence="2" type="ORF">B9J77_01895</name>
</gene>
<dbReference type="PANTHER" id="PTHR10587">
    <property type="entry name" value="GLYCOSYL TRANSFERASE-RELATED"/>
    <property type="match status" value="1"/>
</dbReference>
<dbReference type="GO" id="GO:0005975">
    <property type="term" value="P:carbohydrate metabolic process"/>
    <property type="evidence" value="ECO:0007669"/>
    <property type="project" value="InterPro"/>
</dbReference>
<dbReference type="AlphaFoldDB" id="A0A399FWI8"/>
<dbReference type="InterPro" id="IPR002509">
    <property type="entry name" value="NODB_dom"/>
</dbReference>
<dbReference type="CDD" id="cd10917">
    <property type="entry name" value="CE4_NodB_like_6s_7s"/>
    <property type="match status" value="1"/>
</dbReference>
<dbReference type="Gene3D" id="3.20.20.370">
    <property type="entry name" value="Glycoside hydrolase/deacetylase"/>
    <property type="match status" value="1"/>
</dbReference>
<sequence>MVVKTFRRKRRMQYRNRSGVIYWHGAPGKNQIALTFDDGPGDPHTLKILDILNEHKVKATFFMVGRNVKNFPEIARRVAEEGHTIGNHTYNHRGQTLATPSMAIVEIKQTEDVIKEATSISPKFFRPPYGNANRWALRQAEKLGYIICLWSINAGDGLGGNWRRIEKKVLSESEDGVIILMHDKGRFSTQHSQKSTALALPRIISSLKESGYRLVTLTELLEL</sequence>
<organism evidence="2 3">
    <name type="scientific">candidate division NPL-UPA2 bacterium Unc8</name>
    <dbReference type="NCBI Taxonomy" id="1980939"/>
    <lineage>
        <taxon>Bacteria</taxon>
    </lineage>
</organism>
<accession>A0A399FWI8</accession>
<dbReference type="Proteomes" id="UP000266287">
    <property type="component" value="Unassembled WGS sequence"/>
</dbReference>
<dbReference type="SUPFAM" id="SSF88713">
    <property type="entry name" value="Glycoside hydrolase/deacetylase"/>
    <property type="match status" value="1"/>
</dbReference>
<evidence type="ECO:0000313" key="2">
    <source>
        <dbReference type="EMBL" id="RII00788.1"/>
    </source>
</evidence>